<dbReference type="Pfam" id="PF01063">
    <property type="entry name" value="Aminotran_4"/>
    <property type="match status" value="1"/>
</dbReference>
<dbReference type="AlphaFoldDB" id="E0XQE2"/>
<dbReference type="InterPro" id="IPR036038">
    <property type="entry name" value="Aminotransferase-like"/>
</dbReference>
<dbReference type="InterPro" id="IPR050571">
    <property type="entry name" value="Class-IV_PLP-Dep_Aminotrnsfr"/>
</dbReference>
<keyword evidence="2" id="KW-0808">Transferase</keyword>
<protein>
    <submittedName>
        <fullName evidence="2">Branched-chain amino acid aminotransferase/4-amino-4-deoxychorismate lyase</fullName>
    </submittedName>
</protein>
<keyword evidence="2" id="KW-0032">Aminotransferase</keyword>
<dbReference type="GO" id="GO:0046394">
    <property type="term" value="P:carboxylic acid biosynthetic process"/>
    <property type="evidence" value="ECO:0007669"/>
    <property type="project" value="UniProtKB-ARBA"/>
</dbReference>
<keyword evidence="2" id="KW-0456">Lyase</keyword>
<reference evidence="2" key="1">
    <citation type="journal article" date="2011" name="Environ. Microbiol.">
        <title>Time-series analyses of Monterey Bay coastal microbial picoplankton using a 'genome proxy' microarray.</title>
        <authorList>
            <person name="Rich V.I."/>
            <person name="Pham V.D."/>
            <person name="Eppley J."/>
            <person name="Shi Y."/>
            <person name="DeLong E.F."/>
        </authorList>
    </citation>
    <scope>NUCLEOTIDE SEQUENCE</scope>
</reference>
<dbReference type="SUPFAM" id="SSF56752">
    <property type="entry name" value="D-aminoacid aminotransferase-like PLP-dependent enzymes"/>
    <property type="match status" value="1"/>
</dbReference>
<dbReference type="InterPro" id="IPR043131">
    <property type="entry name" value="BCAT-like_N"/>
</dbReference>
<organism evidence="2">
    <name type="scientific">uncultured delta proteobacterium HF0010_01J10</name>
    <dbReference type="NCBI Taxonomy" id="710820"/>
    <lineage>
        <taxon>Bacteria</taxon>
        <taxon>Deltaproteobacteria</taxon>
        <taxon>environmental samples</taxon>
    </lineage>
</organism>
<name>E0XQE2_9DELT</name>
<dbReference type="Gene3D" id="3.30.470.10">
    <property type="match status" value="1"/>
</dbReference>
<accession>E0XQE2</accession>
<dbReference type="PANTHER" id="PTHR42743">
    <property type="entry name" value="AMINO-ACID AMINOTRANSFERASE"/>
    <property type="match status" value="1"/>
</dbReference>
<dbReference type="EMBL" id="GU474842">
    <property type="protein sequence ID" value="ADI16633.1"/>
    <property type="molecule type" value="Genomic_DNA"/>
</dbReference>
<evidence type="ECO:0000256" key="1">
    <source>
        <dbReference type="ARBA" id="ARBA00009320"/>
    </source>
</evidence>
<proteinExistence type="inferred from homology"/>
<dbReference type="Gene3D" id="3.20.10.10">
    <property type="entry name" value="D-amino Acid Aminotransferase, subunit A, domain 2"/>
    <property type="match status" value="1"/>
</dbReference>
<dbReference type="GO" id="GO:0016829">
    <property type="term" value="F:lyase activity"/>
    <property type="evidence" value="ECO:0007669"/>
    <property type="project" value="UniProtKB-KW"/>
</dbReference>
<dbReference type="InterPro" id="IPR001544">
    <property type="entry name" value="Aminotrans_IV"/>
</dbReference>
<evidence type="ECO:0000313" key="2">
    <source>
        <dbReference type="EMBL" id="ADI16633.1"/>
    </source>
</evidence>
<dbReference type="PANTHER" id="PTHR42743:SF11">
    <property type="entry name" value="AMINODEOXYCHORISMATE LYASE"/>
    <property type="match status" value="1"/>
</dbReference>
<sequence>MFMAWAMWNGRLDRLSDTRIPADDPGFLLGHTVFETMEVRDGVIRAFDLHMDRLTFSASRALLDMPDASLIRAEVLETASRVGQLCRVRVTLTGGGNRLVSAVALDCARRFRPIRAVRGQHVHEPILGGRVKHGSRAHWVVAVRNSGVDDVLMVDQDGRFTEGTTTGVWAIVDGVLWTAPDDGRILVSIGILQLLEVATVLGIPIRREGAEASGPWDGLYVASATRGIAPVAELDGQALRGWEPIGMRIRDALDR</sequence>
<comment type="similarity">
    <text evidence="1">Belongs to the class-IV pyridoxal-phosphate-dependent aminotransferase family.</text>
</comment>
<dbReference type="InterPro" id="IPR043132">
    <property type="entry name" value="BCAT-like_C"/>
</dbReference>
<dbReference type="GO" id="GO:0008483">
    <property type="term" value="F:transaminase activity"/>
    <property type="evidence" value="ECO:0007669"/>
    <property type="project" value="UniProtKB-KW"/>
</dbReference>